<accession>A0A3B5M009</accession>
<dbReference type="AlphaFoldDB" id="A0A3B5M009"/>
<dbReference type="Proteomes" id="UP000261380">
    <property type="component" value="Unplaced"/>
</dbReference>
<proteinExistence type="predicted"/>
<dbReference type="InterPro" id="IPR013783">
    <property type="entry name" value="Ig-like_fold"/>
</dbReference>
<dbReference type="PANTHER" id="PTHR24100:SF151">
    <property type="entry name" value="ICOS LIGAND"/>
    <property type="match status" value="1"/>
</dbReference>
<keyword evidence="2 7" id="KW-0732">Signal</keyword>
<dbReference type="GO" id="GO:1903037">
    <property type="term" value="P:regulation of leukocyte cell-cell adhesion"/>
    <property type="evidence" value="ECO:0007669"/>
    <property type="project" value="UniProtKB-ARBA"/>
</dbReference>
<evidence type="ECO:0000256" key="1">
    <source>
        <dbReference type="ARBA" id="ARBA00004370"/>
    </source>
</evidence>
<dbReference type="SMART" id="SM00406">
    <property type="entry name" value="IGv"/>
    <property type="match status" value="1"/>
</dbReference>
<dbReference type="GO" id="GO:0050863">
    <property type="term" value="P:regulation of T cell activation"/>
    <property type="evidence" value="ECO:0007669"/>
    <property type="project" value="UniProtKB-ARBA"/>
</dbReference>
<dbReference type="FunFam" id="2.60.40.10:FF:000142">
    <property type="entry name" value="V-set domain-containing T-cell activation inhibitor 1"/>
    <property type="match status" value="1"/>
</dbReference>
<reference evidence="9" key="1">
    <citation type="submission" date="2025-08" db="UniProtKB">
        <authorList>
            <consortium name="Ensembl"/>
        </authorList>
    </citation>
    <scope>IDENTIFICATION</scope>
</reference>
<dbReference type="GeneTree" id="ENSGT01120000276949"/>
<dbReference type="InterPro" id="IPR013106">
    <property type="entry name" value="Ig_V-set"/>
</dbReference>
<name>A0A3B5M009_9TELE</name>
<reference evidence="9" key="2">
    <citation type="submission" date="2025-09" db="UniProtKB">
        <authorList>
            <consortium name="Ensembl"/>
        </authorList>
    </citation>
    <scope>IDENTIFICATION</scope>
</reference>
<evidence type="ECO:0000313" key="10">
    <source>
        <dbReference type="Proteomes" id="UP000261380"/>
    </source>
</evidence>
<keyword evidence="6" id="KW-0393">Immunoglobulin domain</keyword>
<feature type="signal peptide" evidence="7">
    <location>
        <begin position="1"/>
        <end position="18"/>
    </location>
</feature>
<evidence type="ECO:0000313" key="9">
    <source>
        <dbReference type="Ensembl" id="ENSXCOP00000017438.1"/>
    </source>
</evidence>
<dbReference type="PANTHER" id="PTHR24100">
    <property type="entry name" value="BUTYROPHILIN"/>
    <property type="match status" value="1"/>
</dbReference>
<feature type="domain" description="Ig-like" evidence="8">
    <location>
        <begin position="14"/>
        <end position="129"/>
    </location>
</feature>
<keyword evidence="5" id="KW-0325">Glycoprotein</keyword>
<keyword evidence="10" id="KW-1185">Reference proteome</keyword>
<protein>
    <recommendedName>
        <fullName evidence="8">Ig-like domain-containing protein</fullName>
    </recommendedName>
</protein>
<dbReference type="InterPro" id="IPR003599">
    <property type="entry name" value="Ig_sub"/>
</dbReference>
<evidence type="ECO:0000256" key="7">
    <source>
        <dbReference type="SAM" id="SignalP"/>
    </source>
</evidence>
<keyword evidence="4" id="KW-1015">Disulfide bond</keyword>
<feature type="chain" id="PRO_5017322507" description="Ig-like domain-containing protein" evidence="7">
    <location>
        <begin position="19"/>
        <end position="234"/>
    </location>
</feature>
<dbReference type="SMART" id="SM00409">
    <property type="entry name" value="IG"/>
    <property type="match status" value="1"/>
</dbReference>
<dbReference type="InterPro" id="IPR036179">
    <property type="entry name" value="Ig-like_dom_sf"/>
</dbReference>
<evidence type="ECO:0000259" key="8">
    <source>
        <dbReference type="PROSITE" id="PS50835"/>
    </source>
</evidence>
<dbReference type="Ensembl" id="ENSXCOT00000017660.1">
    <property type="protein sequence ID" value="ENSXCOP00000017438.1"/>
    <property type="gene ID" value="ENSXCOG00000013152.1"/>
</dbReference>
<organism evidence="9 10">
    <name type="scientific">Xiphophorus couchianus</name>
    <name type="common">Monterrey platyfish</name>
    <dbReference type="NCBI Taxonomy" id="32473"/>
    <lineage>
        <taxon>Eukaryota</taxon>
        <taxon>Metazoa</taxon>
        <taxon>Chordata</taxon>
        <taxon>Craniata</taxon>
        <taxon>Vertebrata</taxon>
        <taxon>Euteleostomi</taxon>
        <taxon>Actinopterygii</taxon>
        <taxon>Neopterygii</taxon>
        <taxon>Teleostei</taxon>
        <taxon>Neoteleostei</taxon>
        <taxon>Acanthomorphata</taxon>
        <taxon>Ovalentaria</taxon>
        <taxon>Atherinomorphae</taxon>
        <taxon>Cyprinodontiformes</taxon>
        <taxon>Poeciliidae</taxon>
        <taxon>Poeciliinae</taxon>
        <taxon>Xiphophorus</taxon>
    </lineage>
</organism>
<sequence>IIIIIIIIISCCLSNLHSSSFYCGNVTAEPGQDVVLPCRAAGNKRLIAVQWSRSDLGSDYVLRYRDERLDEENQNPSFRTRVALLDGAVKDGDVSLVLKNLTASDTGAYECGVAQREAGEANANMKLISTIYLQVAPPPPPGEVDSQSRKQKHWIQKPAPGTDSFSSFSRCSDCCCFGSGSDLQGTKQLKSTWTDSSSESGFGCSNNLNRKVLYSATIVAGGKLYSLNDTNLTY</sequence>
<evidence type="ECO:0000256" key="2">
    <source>
        <dbReference type="ARBA" id="ARBA00022729"/>
    </source>
</evidence>
<keyword evidence="3" id="KW-0472">Membrane</keyword>
<evidence type="ECO:0000256" key="4">
    <source>
        <dbReference type="ARBA" id="ARBA00023157"/>
    </source>
</evidence>
<dbReference type="GO" id="GO:0050852">
    <property type="term" value="P:T cell receptor signaling pathway"/>
    <property type="evidence" value="ECO:0007669"/>
    <property type="project" value="TreeGrafter"/>
</dbReference>
<comment type="subcellular location">
    <subcellularLocation>
        <location evidence="1">Membrane</location>
    </subcellularLocation>
</comment>
<dbReference type="GO" id="GO:0005102">
    <property type="term" value="F:signaling receptor binding"/>
    <property type="evidence" value="ECO:0007669"/>
    <property type="project" value="TreeGrafter"/>
</dbReference>
<dbReference type="GO" id="GO:0001817">
    <property type="term" value="P:regulation of cytokine production"/>
    <property type="evidence" value="ECO:0007669"/>
    <property type="project" value="TreeGrafter"/>
</dbReference>
<dbReference type="SUPFAM" id="SSF48726">
    <property type="entry name" value="Immunoglobulin"/>
    <property type="match status" value="1"/>
</dbReference>
<evidence type="ECO:0000256" key="3">
    <source>
        <dbReference type="ARBA" id="ARBA00023136"/>
    </source>
</evidence>
<evidence type="ECO:0000256" key="6">
    <source>
        <dbReference type="ARBA" id="ARBA00023319"/>
    </source>
</evidence>
<dbReference type="PROSITE" id="PS50835">
    <property type="entry name" value="IG_LIKE"/>
    <property type="match status" value="1"/>
</dbReference>
<dbReference type="InterPro" id="IPR050504">
    <property type="entry name" value="IgSF_BTN/MOG"/>
</dbReference>
<dbReference type="Pfam" id="PF07686">
    <property type="entry name" value="V-set"/>
    <property type="match status" value="1"/>
</dbReference>
<evidence type="ECO:0000256" key="5">
    <source>
        <dbReference type="ARBA" id="ARBA00023180"/>
    </source>
</evidence>
<dbReference type="GO" id="GO:0009897">
    <property type="term" value="C:external side of plasma membrane"/>
    <property type="evidence" value="ECO:0007669"/>
    <property type="project" value="TreeGrafter"/>
</dbReference>
<dbReference type="InterPro" id="IPR007110">
    <property type="entry name" value="Ig-like_dom"/>
</dbReference>
<dbReference type="Gene3D" id="2.60.40.10">
    <property type="entry name" value="Immunoglobulins"/>
    <property type="match status" value="1"/>
</dbReference>